<evidence type="ECO:0000313" key="1">
    <source>
        <dbReference type="EMBL" id="EJX05743.1"/>
    </source>
</evidence>
<organism evidence="1">
    <name type="scientific">gut metagenome</name>
    <dbReference type="NCBI Taxonomy" id="749906"/>
    <lineage>
        <taxon>unclassified sequences</taxon>
        <taxon>metagenomes</taxon>
        <taxon>organismal metagenomes</taxon>
    </lineage>
</organism>
<proteinExistence type="predicted"/>
<sequence length="59" mass="6691">MGTIFLHFTLHVCLHGIACLRQIKLLCAIILLEAFHKTCITTLIDSALIVSRMKINRIE</sequence>
<dbReference type="EMBL" id="AMCI01001372">
    <property type="protein sequence ID" value="EJX05743.1"/>
    <property type="molecule type" value="Genomic_DNA"/>
</dbReference>
<gene>
    <name evidence="1" type="ORF">EVA_06138</name>
</gene>
<dbReference type="AlphaFoldDB" id="J9GST4"/>
<reference evidence="1" key="1">
    <citation type="journal article" date="2012" name="PLoS ONE">
        <title>Gene sets for utilization of primary and secondary nutrition supplies in the distal gut of endangered iberian lynx.</title>
        <authorList>
            <person name="Alcaide M."/>
            <person name="Messina E."/>
            <person name="Richter M."/>
            <person name="Bargiela R."/>
            <person name="Peplies J."/>
            <person name="Huws S.A."/>
            <person name="Newbold C.J."/>
            <person name="Golyshin P.N."/>
            <person name="Simon M.A."/>
            <person name="Lopez G."/>
            <person name="Yakimov M.M."/>
            <person name="Ferrer M."/>
        </authorList>
    </citation>
    <scope>NUCLEOTIDE SEQUENCE</scope>
</reference>
<protein>
    <submittedName>
        <fullName evidence="1">Uncharacterized protein</fullName>
    </submittedName>
</protein>
<comment type="caution">
    <text evidence="1">The sequence shown here is derived from an EMBL/GenBank/DDBJ whole genome shotgun (WGS) entry which is preliminary data.</text>
</comment>
<name>J9GST4_9ZZZZ</name>
<accession>J9GST4</accession>